<dbReference type="GO" id="GO:0050532">
    <property type="term" value="F:2-phosphosulfolactate phosphatase activity"/>
    <property type="evidence" value="ECO:0007669"/>
    <property type="project" value="UniProtKB-EC"/>
</dbReference>
<organism evidence="7 8">
    <name type="scientific">Halogeometricum borinquense</name>
    <dbReference type="NCBI Taxonomy" id="60847"/>
    <lineage>
        <taxon>Archaea</taxon>
        <taxon>Methanobacteriati</taxon>
        <taxon>Methanobacteriota</taxon>
        <taxon>Stenosarchaea group</taxon>
        <taxon>Halobacteria</taxon>
        <taxon>Halobacteriales</taxon>
        <taxon>Haloferacaceae</taxon>
        <taxon>Halogeometricum</taxon>
    </lineage>
</organism>
<reference evidence="7 8" key="1">
    <citation type="submission" date="2020-02" db="EMBL/GenBank/DDBJ databases">
        <title>Whole genome sequence of Halogeometricum borinquense strain wsp4.</title>
        <authorList>
            <person name="Verma D.K."/>
            <person name="Gopal K."/>
            <person name="Prasad E.S."/>
        </authorList>
    </citation>
    <scope>NUCLEOTIDE SEQUENCE [LARGE SCALE GENOMIC DNA]</scope>
    <source>
        <strain evidence="8">wsp4</strain>
    </source>
</reference>
<keyword evidence="5" id="KW-0460">Magnesium</keyword>
<keyword evidence="4" id="KW-0378">Hydrolase</keyword>
<dbReference type="GeneID" id="44079415"/>
<evidence type="ECO:0000313" key="8">
    <source>
        <dbReference type="Proteomes" id="UP000465846"/>
    </source>
</evidence>
<dbReference type="GO" id="GO:0000287">
    <property type="term" value="F:magnesium ion binding"/>
    <property type="evidence" value="ECO:0007669"/>
    <property type="project" value="InterPro"/>
</dbReference>
<name>A0A6C0UMZ4_9EURY</name>
<evidence type="ECO:0000256" key="3">
    <source>
        <dbReference type="ARBA" id="ARBA00012953"/>
    </source>
</evidence>
<comment type="cofactor">
    <cofactor evidence="1">
        <name>Mg(2+)</name>
        <dbReference type="ChEBI" id="CHEBI:18420"/>
    </cofactor>
</comment>
<evidence type="ECO:0000256" key="1">
    <source>
        <dbReference type="ARBA" id="ARBA00001946"/>
    </source>
</evidence>
<dbReference type="Proteomes" id="UP000465846">
    <property type="component" value="Chromosome"/>
</dbReference>
<protein>
    <recommendedName>
        <fullName evidence="3">2-phosphosulfolactate phosphatase</fullName>
        <ecNumber evidence="3">3.1.3.71</ecNumber>
    </recommendedName>
</protein>
<dbReference type="PANTHER" id="PTHR37311">
    <property type="entry name" value="2-PHOSPHOSULFOLACTATE PHOSPHATASE-RELATED"/>
    <property type="match status" value="1"/>
</dbReference>
<dbReference type="InterPro" id="IPR005238">
    <property type="entry name" value="ComB-like"/>
</dbReference>
<dbReference type="Pfam" id="PF04029">
    <property type="entry name" value="2-ph_phosp"/>
    <property type="match status" value="1"/>
</dbReference>
<accession>A0A6C0UMZ4</accession>
<dbReference type="InterPro" id="IPR036702">
    <property type="entry name" value="ComB-like_sf"/>
</dbReference>
<evidence type="ECO:0000313" key="7">
    <source>
        <dbReference type="EMBL" id="QIB74298.1"/>
    </source>
</evidence>
<dbReference type="SUPFAM" id="SSF142823">
    <property type="entry name" value="ComB-like"/>
    <property type="match status" value="1"/>
</dbReference>
<dbReference type="GO" id="GO:0050545">
    <property type="term" value="F:sulfopyruvate decarboxylase activity"/>
    <property type="evidence" value="ECO:0007669"/>
    <property type="project" value="TreeGrafter"/>
</dbReference>
<dbReference type="Gene3D" id="3.90.1560.10">
    <property type="entry name" value="ComB-like"/>
    <property type="match status" value="1"/>
</dbReference>
<proteinExistence type="inferred from homology"/>
<dbReference type="PANTHER" id="PTHR37311:SF1">
    <property type="entry name" value="2-PHOSPHOSULFOLACTATE PHOSPHATASE-RELATED"/>
    <property type="match status" value="1"/>
</dbReference>
<evidence type="ECO:0000256" key="4">
    <source>
        <dbReference type="ARBA" id="ARBA00022801"/>
    </source>
</evidence>
<gene>
    <name evidence="7" type="ORF">G3I44_08400</name>
</gene>
<evidence type="ECO:0000256" key="6">
    <source>
        <dbReference type="ARBA" id="ARBA00033711"/>
    </source>
</evidence>
<comment type="similarity">
    <text evidence="2">Belongs to the ComB family.</text>
</comment>
<comment type="catalytic activity">
    <reaction evidence="6">
        <text>(2R)-O-phospho-3-sulfolactate + H2O = (2R)-3-sulfolactate + phosphate</text>
        <dbReference type="Rhea" id="RHEA:23416"/>
        <dbReference type="ChEBI" id="CHEBI:15377"/>
        <dbReference type="ChEBI" id="CHEBI:15597"/>
        <dbReference type="ChEBI" id="CHEBI:43474"/>
        <dbReference type="ChEBI" id="CHEBI:58738"/>
        <dbReference type="EC" id="3.1.3.71"/>
    </reaction>
</comment>
<sequence>MSAQTHTDQSFNDRIIEGCENIPTDPPAGDYVVVDVTHFSATVTELLSLGAEYVHVTEERGDEFAYKEEHPSCLIGGSKTESYEPEPGYDFFNSPSFVQNLDVEGRPTAMTSTNGGRSVTMLRDRGGDDVEVFVGGYTNAAAVADLLADRDRPLTIVSCGSGGDPTTDDTLGAALIDRHLDPALNGLSERERDRFASLLVTSKGPRYDEKHQVRQRDLHDFETDINSRSVVPVLRGDRLVPAERVDV</sequence>
<dbReference type="AlphaFoldDB" id="A0A6C0UMZ4"/>
<dbReference type="RefSeq" id="WP_163486234.1">
    <property type="nucleotide sequence ID" value="NZ_CP048739.1"/>
</dbReference>
<evidence type="ECO:0000256" key="2">
    <source>
        <dbReference type="ARBA" id="ARBA00009997"/>
    </source>
</evidence>
<dbReference type="EC" id="3.1.3.71" evidence="3"/>
<dbReference type="EMBL" id="CP048739">
    <property type="protein sequence ID" value="QIB74298.1"/>
    <property type="molecule type" value="Genomic_DNA"/>
</dbReference>
<evidence type="ECO:0000256" key="5">
    <source>
        <dbReference type="ARBA" id="ARBA00022842"/>
    </source>
</evidence>